<dbReference type="PROSITE" id="PS50889">
    <property type="entry name" value="S4"/>
    <property type="match status" value="1"/>
</dbReference>
<dbReference type="SUPFAM" id="SSF55174">
    <property type="entry name" value="Alpha-L RNA-binding motif"/>
    <property type="match status" value="1"/>
</dbReference>
<dbReference type="SMART" id="SM00363">
    <property type="entry name" value="S4"/>
    <property type="match status" value="1"/>
</dbReference>
<organism evidence="5 6">
    <name type="scientific">Candidatus Enterousia excrementavium</name>
    <dbReference type="NCBI Taxonomy" id="2840789"/>
    <lineage>
        <taxon>Bacteria</taxon>
        <taxon>Pseudomonadati</taxon>
        <taxon>Pseudomonadota</taxon>
        <taxon>Alphaproteobacteria</taxon>
        <taxon>Candidatus Enterousia</taxon>
    </lineage>
</organism>
<reference evidence="5" key="2">
    <citation type="journal article" date="2021" name="PeerJ">
        <title>Extensive microbial diversity within the chicken gut microbiome revealed by metagenomics and culture.</title>
        <authorList>
            <person name="Gilroy R."/>
            <person name="Ravi A."/>
            <person name="Getino M."/>
            <person name="Pursley I."/>
            <person name="Horton D.L."/>
            <person name="Alikhan N.F."/>
            <person name="Baker D."/>
            <person name="Gharbi K."/>
            <person name="Hall N."/>
            <person name="Watson M."/>
            <person name="Adriaenssens E.M."/>
            <person name="Foster-Nyarko E."/>
            <person name="Jarju S."/>
            <person name="Secka A."/>
            <person name="Antonio M."/>
            <person name="Oren A."/>
            <person name="Chaudhuri R.R."/>
            <person name="La Ragione R."/>
            <person name="Hildebrand F."/>
            <person name="Pallen M.J."/>
        </authorList>
    </citation>
    <scope>NUCLEOTIDE SEQUENCE</scope>
    <source>
        <strain evidence="5">B1-16210</strain>
    </source>
</reference>
<dbReference type="InterPro" id="IPR004538">
    <property type="entry name" value="Hemolysin_A/TlyA"/>
</dbReference>
<dbReference type="PANTHER" id="PTHR32319:SF0">
    <property type="entry name" value="BACTERIAL HEMOLYSIN-LIKE PROTEIN"/>
    <property type="match status" value="1"/>
</dbReference>
<dbReference type="Gene3D" id="3.10.290.10">
    <property type="entry name" value="RNA-binding S4 domain"/>
    <property type="match status" value="1"/>
</dbReference>
<accession>A0A940DCV9</accession>
<protein>
    <submittedName>
        <fullName evidence="5">TlyA family RNA methyltransferase</fullName>
    </submittedName>
</protein>
<evidence type="ECO:0000256" key="1">
    <source>
        <dbReference type="ARBA" id="ARBA00022884"/>
    </source>
</evidence>
<dbReference type="InterPro" id="IPR036986">
    <property type="entry name" value="S4_RNA-bd_sf"/>
</dbReference>
<keyword evidence="5" id="KW-0808">Transferase</keyword>
<dbReference type="GO" id="GO:0008168">
    <property type="term" value="F:methyltransferase activity"/>
    <property type="evidence" value="ECO:0007669"/>
    <property type="project" value="UniProtKB-KW"/>
</dbReference>
<sequence>MRLDIALVSRNLYSTRARAVAAIKSGLVTVNGARAQKPSMDVADTDVIVGGALPYSAGRGSLKLGAALDAFGINPAGYVCLDVGASTGGFTETLLSRGVAHVIAVDVGTNQLVDSLKNDARVTVLEQTDIRSLSPIRSVDLIVVDVSFISLTNISDALVAWNAPQIIALIKPQFEVSRNVAARAHGVIKSESERAEAIQNVVQNFEKNGYKQSGIIESPIRGGSGNVEYLALLRRVAQ</sequence>
<dbReference type="Pfam" id="PF01479">
    <property type="entry name" value="S4"/>
    <property type="match status" value="1"/>
</dbReference>
<dbReference type="CDD" id="cd02440">
    <property type="entry name" value="AdoMet_MTases"/>
    <property type="match status" value="1"/>
</dbReference>
<feature type="domain" description="RNA-binding S4" evidence="4">
    <location>
        <begin position="1"/>
        <end position="63"/>
    </location>
</feature>
<dbReference type="Gene3D" id="3.40.50.150">
    <property type="entry name" value="Vaccinia Virus protein VP39"/>
    <property type="match status" value="1"/>
</dbReference>
<evidence type="ECO:0000313" key="5">
    <source>
        <dbReference type="EMBL" id="MBO8406835.1"/>
    </source>
</evidence>
<keyword evidence="5" id="KW-0489">Methyltransferase</keyword>
<name>A0A940DCV9_9PROT</name>
<dbReference type="EMBL" id="JADINE010000001">
    <property type="protein sequence ID" value="MBO8406835.1"/>
    <property type="molecule type" value="Genomic_DNA"/>
</dbReference>
<dbReference type="NCBIfam" id="TIGR00478">
    <property type="entry name" value="tly"/>
    <property type="match status" value="1"/>
</dbReference>
<gene>
    <name evidence="5" type="ORF">IAC77_00010</name>
</gene>
<dbReference type="AlphaFoldDB" id="A0A940DCV9"/>
<evidence type="ECO:0000259" key="4">
    <source>
        <dbReference type="SMART" id="SM00363"/>
    </source>
</evidence>
<dbReference type="InterPro" id="IPR029063">
    <property type="entry name" value="SAM-dependent_MTases_sf"/>
</dbReference>
<dbReference type="Pfam" id="PF01728">
    <property type="entry name" value="FtsJ"/>
    <property type="match status" value="1"/>
</dbReference>
<dbReference type="CDD" id="cd00165">
    <property type="entry name" value="S4"/>
    <property type="match status" value="1"/>
</dbReference>
<dbReference type="SUPFAM" id="SSF53335">
    <property type="entry name" value="S-adenosyl-L-methionine-dependent methyltransferases"/>
    <property type="match status" value="1"/>
</dbReference>
<comment type="similarity">
    <text evidence="2">Belongs to the TlyA family.</text>
</comment>
<evidence type="ECO:0000256" key="2">
    <source>
        <dbReference type="ARBA" id="ARBA00029460"/>
    </source>
</evidence>
<evidence type="ECO:0000313" key="6">
    <source>
        <dbReference type="Proteomes" id="UP000721442"/>
    </source>
</evidence>
<dbReference type="PANTHER" id="PTHR32319">
    <property type="entry name" value="BACTERIAL HEMOLYSIN-LIKE PROTEIN"/>
    <property type="match status" value="1"/>
</dbReference>
<dbReference type="GO" id="GO:0032259">
    <property type="term" value="P:methylation"/>
    <property type="evidence" value="ECO:0007669"/>
    <property type="project" value="UniProtKB-KW"/>
</dbReference>
<proteinExistence type="inferred from homology"/>
<comment type="caution">
    <text evidence="5">The sequence shown here is derived from an EMBL/GenBank/DDBJ whole genome shotgun (WGS) entry which is preliminary data.</text>
</comment>
<evidence type="ECO:0000256" key="3">
    <source>
        <dbReference type="PROSITE-ProRule" id="PRU00182"/>
    </source>
</evidence>
<reference evidence="5" key="1">
    <citation type="submission" date="2020-10" db="EMBL/GenBank/DDBJ databases">
        <authorList>
            <person name="Gilroy R."/>
        </authorList>
    </citation>
    <scope>NUCLEOTIDE SEQUENCE</scope>
    <source>
        <strain evidence="5">B1-16210</strain>
    </source>
</reference>
<dbReference type="InterPro" id="IPR047048">
    <property type="entry name" value="TlyA"/>
</dbReference>
<dbReference type="GO" id="GO:0003723">
    <property type="term" value="F:RNA binding"/>
    <property type="evidence" value="ECO:0007669"/>
    <property type="project" value="UniProtKB-KW"/>
</dbReference>
<dbReference type="InterPro" id="IPR002942">
    <property type="entry name" value="S4_RNA-bd"/>
</dbReference>
<dbReference type="Proteomes" id="UP000721442">
    <property type="component" value="Unassembled WGS sequence"/>
</dbReference>
<dbReference type="InterPro" id="IPR002877">
    <property type="entry name" value="RNA_MeTrfase_FtsJ_dom"/>
</dbReference>
<keyword evidence="1 3" id="KW-0694">RNA-binding</keyword>